<gene>
    <name evidence="9" type="ORF">C7380_11327</name>
</gene>
<reference evidence="9 10" key="1">
    <citation type="submission" date="2018-05" db="EMBL/GenBank/DDBJ databases">
        <title>Genomic Encyclopedia of Type Strains, Phase IV (KMG-IV): sequencing the most valuable type-strain genomes for metagenomic binning, comparative biology and taxonomic classification.</title>
        <authorList>
            <person name="Goeker M."/>
        </authorList>
    </citation>
    <scope>NUCLEOTIDE SEQUENCE [LARGE SCALE GENOMIC DNA]</scope>
    <source>
        <strain evidence="9 10">DSM 24906</strain>
    </source>
</reference>
<dbReference type="GO" id="GO:0006508">
    <property type="term" value="P:proteolysis"/>
    <property type="evidence" value="ECO:0007669"/>
    <property type="project" value="UniProtKB-KW"/>
</dbReference>
<evidence type="ECO:0000313" key="9">
    <source>
        <dbReference type="EMBL" id="PWJ90039.1"/>
    </source>
</evidence>
<keyword evidence="2 9" id="KW-0031">Aminopeptidase</keyword>
<dbReference type="GO" id="GO:0046872">
    <property type="term" value="F:metal ion binding"/>
    <property type="evidence" value="ECO:0007669"/>
    <property type="project" value="UniProtKB-UniRule"/>
</dbReference>
<sequence>MEKYIDYSIDKIIELCKTPSPTGFTKKAIKKLEKIFKEIGYEYNITNKGSLIVDLGGEGNAVAFAAHIDTLGAMVRSIKDNGRIRLTRLGGFPLNFVETENCIIHTRDLKEYSGTIQVIHPAVHVYSDAGSMKREEQNMELIIDEKVFNKEDVQKLGIQTGDFVSFDSRSVYTESGFIKSRHLDDKASAGILIGIAKYIKENNIKLNRKVYIIFTTYEEVGHGGSFVPADIKEMISVDMGAVGEDLETNEFKVSICSKDSGGPYDYEVTTDLINIAKKLDLNYAIDVYPYYGSDVEATLRAGYDIKHALIGPGVFASHGYERTHKEGIENTFKLILDYISK</sequence>
<dbReference type="InterPro" id="IPR051464">
    <property type="entry name" value="Peptidase_M42_aminopept"/>
</dbReference>
<keyword evidence="4 8" id="KW-0479">Metal-binding</keyword>
<feature type="binding site" evidence="8">
    <location>
        <position position="219"/>
    </location>
    <ligand>
        <name>Zn(2+)</name>
        <dbReference type="ChEBI" id="CHEBI:29105"/>
        <label>2</label>
    </ligand>
</feature>
<evidence type="ECO:0000256" key="5">
    <source>
        <dbReference type="ARBA" id="ARBA00022801"/>
    </source>
</evidence>
<proteinExistence type="inferred from homology"/>
<feature type="active site" description="Proton acceptor" evidence="7">
    <location>
        <position position="218"/>
    </location>
</feature>
<dbReference type="PIRSF" id="PIRSF001123">
    <property type="entry name" value="PepA_GA"/>
    <property type="match status" value="1"/>
</dbReference>
<evidence type="ECO:0000256" key="8">
    <source>
        <dbReference type="PIRSR" id="PIRSR001123-2"/>
    </source>
</evidence>
<dbReference type="InterPro" id="IPR008007">
    <property type="entry name" value="Peptidase_M42"/>
</dbReference>
<evidence type="ECO:0000256" key="6">
    <source>
        <dbReference type="PIRNR" id="PIRNR001123"/>
    </source>
</evidence>
<dbReference type="Pfam" id="PF05343">
    <property type="entry name" value="Peptidase_M42"/>
    <property type="match status" value="1"/>
</dbReference>
<dbReference type="Gene3D" id="2.40.30.40">
    <property type="entry name" value="Peptidase M42, domain 2"/>
    <property type="match status" value="1"/>
</dbReference>
<dbReference type="PANTHER" id="PTHR32481:SF7">
    <property type="entry name" value="AMINOPEPTIDASE YHFE-RELATED"/>
    <property type="match status" value="1"/>
</dbReference>
<dbReference type="EMBL" id="QGGI01000013">
    <property type="protein sequence ID" value="PWJ90039.1"/>
    <property type="molecule type" value="Genomic_DNA"/>
</dbReference>
<evidence type="ECO:0000256" key="4">
    <source>
        <dbReference type="ARBA" id="ARBA00022723"/>
    </source>
</evidence>
<dbReference type="SUPFAM" id="SSF53187">
    <property type="entry name" value="Zn-dependent exopeptidases"/>
    <property type="match status" value="1"/>
</dbReference>
<evidence type="ECO:0000256" key="7">
    <source>
        <dbReference type="PIRSR" id="PIRSR001123-1"/>
    </source>
</evidence>
<feature type="binding site" evidence="8">
    <location>
        <position position="184"/>
    </location>
    <ligand>
        <name>Zn(2+)</name>
        <dbReference type="ChEBI" id="CHEBI:29105"/>
        <label>2</label>
    </ligand>
</feature>
<comment type="caution">
    <text evidence="9">The sequence shown here is derived from an EMBL/GenBank/DDBJ whole genome shotgun (WGS) entry which is preliminary data.</text>
</comment>
<feature type="binding site" evidence="8">
    <location>
        <position position="184"/>
    </location>
    <ligand>
        <name>Zn(2+)</name>
        <dbReference type="ChEBI" id="CHEBI:29105"/>
        <label>1</label>
    </ligand>
</feature>
<dbReference type="AlphaFoldDB" id="A0AA45HIA8"/>
<name>A0AA45HIA8_9BACT</name>
<feature type="binding site" evidence="8">
    <location>
        <position position="238"/>
    </location>
    <ligand>
        <name>Zn(2+)</name>
        <dbReference type="ChEBI" id="CHEBI:29105"/>
        <label>1</label>
    </ligand>
</feature>
<comment type="similarity">
    <text evidence="1 6">Belongs to the peptidase M42 family.</text>
</comment>
<dbReference type="GO" id="GO:0004177">
    <property type="term" value="F:aminopeptidase activity"/>
    <property type="evidence" value="ECO:0007669"/>
    <property type="project" value="UniProtKB-UniRule"/>
</dbReference>
<dbReference type="InterPro" id="IPR023367">
    <property type="entry name" value="Peptidase_M42_dom2"/>
</dbReference>
<organism evidence="9 10">
    <name type="scientific">Oceanotoga teriensis</name>
    <dbReference type="NCBI Taxonomy" id="515440"/>
    <lineage>
        <taxon>Bacteria</taxon>
        <taxon>Thermotogati</taxon>
        <taxon>Thermotogota</taxon>
        <taxon>Thermotogae</taxon>
        <taxon>Petrotogales</taxon>
        <taxon>Petrotogaceae</taxon>
        <taxon>Oceanotoga</taxon>
    </lineage>
</organism>
<evidence type="ECO:0000256" key="1">
    <source>
        <dbReference type="ARBA" id="ARBA00006272"/>
    </source>
</evidence>
<keyword evidence="10" id="KW-1185">Reference proteome</keyword>
<dbReference type="SUPFAM" id="SSF101821">
    <property type="entry name" value="Aminopeptidase/glucanase lid domain"/>
    <property type="match status" value="1"/>
</dbReference>
<keyword evidence="5" id="KW-0378">Hydrolase</keyword>
<dbReference type="CDD" id="cd05657">
    <property type="entry name" value="M42_glucanase_like"/>
    <property type="match status" value="1"/>
</dbReference>
<comment type="cofactor">
    <cofactor evidence="8">
        <name>a divalent metal cation</name>
        <dbReference type="ChEBI" id="CHEBI:60240"/>
    </cofactor>
    <text evidence="8">Binds 2 divalent metal cations per subunit.</text>
</comment>
<dbReference type="RefSeq" id="WP_109605241.1">
    <property type="nucleotide sequence ID" value="NZ_QGGI01000013.1"/>
</dbReference>
<evidence type="ECO:0000256" key="3">
    <source>
        <dbReference type="ARBA" id="ARBA00022670"/>
    </source>
</evidence>
<evidence type="ECO:0000313" key="10">
    <source>
        <dbReference type="Proteomes" id="UP000245921"/>
    </source>
</evidence>
<feature type="binding site" evidence="8">
    <location>
        <position position="318"/>
    </location>
    <ligand>
        <name>Zn(2+)</name>
        <dbReference type="ChEBI" id="CHEBI:29105"/>
        <label>2</label>
    </ligand>
</feature>
<dbReference type="PANTHER" id="PTHR32481">
    <property type="entry name" value="AMINOPEPTIDASE"/>
    <property type="match status" value="1"/>
</dbReference>
<dbReference type="Proteomes" id="UP000245921">
    <property type="component" value="Unassembled WGS sequence"/>
</dbReference>
<evidence type="ECO:0000256" key="2">
    <source>
        <dbReference type="ARBA" id="ARBA00022438"/>
    </source>
</evidence>
<accession>A0AA45HIA8</accession>
<feature type="binding site" evidence="8">
    <location>
        <position position="67"/>
    </location>
    <ligand>
        <name>Zn(2+)</name>
        <dbReference type="ChEBI" id="CHEBI:29105"/>
        <label>1</label>
    </ligand>
</feature>
<keyword evidence="3" id="KW-0645">Protease</keyword>
<protein>
    <submittedName>
        <fullName evidence="9">Aminopeptidase FrvX</fullName>
    </submittedName>
</protein>
<dbReference type="Gene3D" id="3.40.630.10">
    <property type="entry name" value="Zn peptidases"/>
    <property type="match status" value="1"/>
</dbReference>